<proteinExistence type="predicted"/>
<dbReference type="EMBL" id="CP011390">
    <property type="protein sequence ID" value="ANE51695.1"/>
    <property type="molecule type" value="Genomic_DNA"/>
</dbReference>
<gene>
    <name evidence="1" type="ORF">SY85_15485</name>
</gene>
<dbReference type="RefSeq" id="WP_066405812.1">
    <property type="nucleotide sequence ID" value="NZ_CP011390.1"/>
</dbReference>
<dbReference type="STRING" id="1492898.SY85_15485"/>
<name>A0A172TX79_9BACT</name>
<reference evidence="2" key="1">
    <citation type="submission" date="2015-01" db="EMBL/GenBank/DDBJ databases">
        <title>Flavisolibacter sp./LCS9/ whole genome sequencing.</title>
        <authorList>
            <person name="Kim M.K."/>
            <person name="Srinivasan S."/>
            <person name="Lee J.-J."/>
        </authorList>
    </citation>
    <scope>NUCLEOTIDE SEQUENCE [LARGE SCALE GENOMIC DNA]</scope>
    <source>
        <strain evidence="2">LCS9</strain>
    </source>
</reference>
<evidence type="ECO:0000313" key="1">
    <source>
        <dbReference type="EMBL" id="ANE51695.1"/>
    </source>
</evidence>
<accession>A0A172TX79</accession>
<dbReference type="KEGG" id="fla:SY85_15485"/>
<dbReference type="AlphaFoldDB" id="A0A172TX79"/>
<dbReference type="OrthoDB" id="1149873at2"/>
<sequence>MENQNNNGPGNNANNPLFNILGNALASSQKYATESSGVETRKCSNCGAARPEGTDLSTCDYCGFEFFKTGE</sequence>
<keyword evidence="2" id="KW-1185">Reference proteome</keyword>
<organism evidence="1 2">
    <name type="scientific">Flavisolibacter tropicus</name>
    <dbReference type="NCBI Taxonomy" id="1492898"/>
    <lineage>
        <taxon>Bacteria</taxon>
        <taxon>Pseudomonadati</taxon>
        <taxon>Bacteroidota</taxon>
        <taxon>Chitinophagia</taxon>
        <taxon>Chitinophagales</taxon>
        <taxon>Chitinophagaceae</taxon>
        <taxon>Flavisolibacter</taxon>
    </lineage>
</organism>
<reference evidence="1 2" key="2">
    <citation type="journal article" date="2016" name="Int. J. Syst. Evol. Microbiol.">
        <title>Flavisolibacter tropicus sp. nov., isolated from tropical soil.</title>
        <authorList>
            <person name="Lee J.J."/>
            <person name="Kang M.S."/>
            <person name="Kim G.S."/>
            <person name="Lee C.S."/>
            <person name="Lim S."/>
            <person name="Lee J."/>
            <person name="Roh S.H."/>
            <person name="Kang H."/>
            <person name="Ha J.M."/>
            <person name="Bae S."/>
            <person name="Jung H.Y."/>
            <person name="Kim M.K."/>
        </authorList>
    </citation>
    <scope>NUCLEOTIDE SEQUENCE [LARGE SCALE GENOMIC DNA]</scope>
    <source>
        <strain evidence="1 2">LCS9</strain>
    </source>
</reference>
<protein>
    <submittedName>
        <fullName evidence="1">Uncharacterized protein</fullName>
    </submittedName>
</protein>
<dbReference type="Proteomes" id="UP000077177">
    <property type="component" value="Chromosome"/>
</dbReference>
<evidence type="ECO:0000313" key="2">
    <source>
        <dbReference type="Proteomes" id="UP000077177"/>
    </source>
</evidence>